<keyword evidence="1" id="KW-0805">Transcription regulation</keyword>
<dbReference type="EMBL" id="WKKH01000082">
    <property type="protein sequence ID" value="MRX78858.1"/>
    <property type="molecule type" value="Genomic_DNA"/>
</dbReference>
<evidence type="ECO:0000256" key="2">
    <source>
        <dbReference type="ARBA" id="ARBA00023125"/>
    </source>
</evidence>
<comment type="caution">
    <text evidence="5">The sequence shown here is derived from an EMBL/GenBank/DDBJ whole genome shotgun (WGS) entry which is preliminary data.</text>
</comment>
<dbReference type="GO" id="GO:0003700">
    <property type="term" value="F:DNA-binding transcription factor activity"/>
    <property type="evidence" value="ECO:0007669"/>
    <property type="project" value="InterPro"/>
</dbReference>
<evidence type="ECO:0000256" key="3">
    <source>
        <dbReference type="ARBA" id="ARBA00023163"/>
    </source>
</evidence>
<evidence type="ECO:0000313" key="6">
    <source>
        <dbReference type="Proteomes" id="UP000487757"/>
    </source>
</evidence>
<organism evidence="5 6">
    <name type="scientific">Pedobacter petrophilus</name>
    <dbReference type="NCBI Taxonomy" id="1908241"/>
    <lineage>
        <taxon>Bacteria</taxon>
        <taxon>Pseudomonadati</taxon>
        <taxon>Bacteroidota</taxon>
        <taxon>Sphingobacteriia</taxon>
        <taxon>Sphingobacteriales</taxon>
        <taxon>Sphingobacteriaceae</taxon>
        <taxon>Pedobacter</taxon>
    </lineage>
</organism>
<dbReference type="PANTHER" id="PTHR46796">
    <property type="entry name" value="HTH-TYPE TRANSCRIPTIONAL ACTIVATOR RHAS-RELATED"/>
    <property type="match status" value="1"/>
</dbReference>
<keyword evidence="2" id="KW-0238">DNA-binding</keyword>
<dbReference type="PANTHER" id="PTHR46796:SF13">
    <property type="entry name" value="HTH-TYPE TRANSCRIPTIONAL ACTIVATOR RHAS"/>
    <property type="match status" value="1"/>
</dbReference>
<evidence type="ECO:0000313" key="5">
    <source>
        <dbReference type="EMBL" id="MRX78858.1"/>
    </source>
</evidence>
<dbReference type="SUPFAM" id="SSF46689">
    <property type="entry name" value="Homeodomain-like"/>
    <property type="match status" value="1"/>
</dbReference>
<name>A0A7K0G4X6_9SPHI</name>
<dbReference type="SMART" id="SM00342">
    <property type="entry name" value="HTH_ARAC"/>
    <property type="match status" value="1"/>
</dbReference>
<dbReference type="Gene3D" id="1.10.10.60">
    <property type="entry name" value="Homeodomain-like"/>
    <property type="match status" value="1"/>
</dbReference>
<keyword evidence="3" id="KW-0804">Transcription</keyword>
<evidence type="ECO:0000256" key="1">
    <source>
        <dbReference type="ARBA" id="ARBA00023015"/>
    </source>
</evidence>
<dbReference type="GO" id="GO:0043565">
    <property type="term" value="F:sequence-specific DNA binding"/>
    <property type="evidence" value="ECO:0007669"/>
    <property type="project" value="InterPro"/>
</dbReference>
<feature type="domain" description="HTH araC/xylS-type" evidence="4">
    <location>
        <begin position="193"/>
        <end position="273"/>
    </location>
</feature>
<reference evidence="5 6" key="1">
    <citation type="submission" date="2019-11" db="EMBL/GenBank/DDBJ databases">
        <title>Pedobacter petrophilus genome.</title>
        <authorList>
            <person name="Feldbauer M.J."/>
            <person name="Newman J.D."/>
        </authorList>
    </citation>
    <scope>NUCLEOTIDE SEQUENCE [LARGE SCALE GENOMIC DNA]</scope>
    <source>
        <strain evidence="5 6">LMG 29686</strain>
    </source>
</reference>
<protein>
    <submittedName>
        <fullName evidence="5">Helix-turn-helix domain-containing protein</fullName>
    </submittedName>
</protein>
<dbReference type="InterPro" id="IPR018060">
    <property type="entry name" value="HTH_AraC"/>
</dbReference>
<dbReference type="InterPro" id="IPR046532">
    <property type="entry name" value="DUF6597"/>
</dbReference>
<dbReference type="OrthoDB" id="323290at2"/>
<dbReference type="InterPro" id="IPR009057">
    <property type="entry name" value="Homeodomain-like_sf"/>
</dbReference>
<dbReference type="RefSeq" id="WP_154283254.1">
    <property type="nucleotide sequence ID" value="NZ_JBHUJQ010000001.1"/>
</dbReference>
<sequence length="275" mass="31566">MPIDYLQKIHTRTFSTDAYRIDPCSENNAVIEGFYVFNKDPKEVKQLIFNDGFPVLVFLQNDSHSITVTSMNDTYQIKAAWASAGPIKNSYIQYNDNTKQTLIVRFFPGAFNNLFGLNAQYFKDSPIAPFEHIASKCYFNLGAFFDCKTIEKKIDFIGSFVHRRASRDVMSGPLSKILEHIKIMKGNAMVLGLTNNAGVSYKWLERNFSRSIGILPKDFLQLQRFIHAYLDLVDANDVDLTHIAISYGYYDANHFLKDFKSYTGKSPMDYLKSRF</sequence>
<dbReference type="PROSITE" id="PS01124">
    <property type="entry name" value="HTH_ARAC_FAMILY_2"/>
    <property type="match status" value="1"/>
</dbReference>
<gene>
    <name evidence="5" type="ORF">GJU39_22555</name>
</gene>
<evidence type="ECO:0000259" key="4">
    <source>
        <dbReference type="PROSITE" id="PS01124"/>
    </source>
</evidence>
<proteinExistence type="predicted"/>
<keyword evidence="6" id="KW-1185">Reference proteome</keyword>
<dbReference type="Pfam" id="PF12833">
    <property type="entry name" value="HTH_18"/>
    <property type="match status" value="1"/>
</dbReference>
<dbReference type="Pfam" id="PF20240">
    <property type="entry name" value="DUF6597"/>
    <property type="match status" value="1"/>
</dbReference>
<accession>A0A7K0G4X6</accession>
<dbReference type="Proteomes" id="UP000487757">
    <property type="component" value="Unassembled WGS sequence"/>
</dbReference>
<dbReference type="AlphaFoldDB" id="A0A7K0G4X6"/>
<dbReference type="InterPro" id="IPR050204">
    <property type="entry name" value="AraC_XylS_family_regulators"/>
</dbReference>